<gene>
    <name evidence="2" type="ORF">LOC71_04270</name>
</gene>
<comment type="caution">
    <text evidence="2">The sequence shown here is derived from an EMBL/GenBank/DDBJ whole genome shotgun (WGS) entry which is preliminary data.</text>
</comment>
<evidence type="ECO:0000313" key="3">
    <source>
        <dbReference type="Proteomes" id="UP001430306"/>
    </source>
</evidence>
<dbReference type="SUPFAM" id="SSF52540">
    <property type="entry name" value="P-loop containing nucleoside triphosphate hydrolases"/>
    <property type="match status" value="1"/>
</dbReference>
<dbReference type="InterPro" id="IPR027368">
    <property type="entry name" value="MnmE_dom2"/>
</dbReference>
<accession>A0ABS8ND44</accession>
<dbReference type="NCBIfam" id="TIGR00231">
    <property type="entry name" value="small_GTP"/>
    <property type="match status" value="1"/>
</dbReference>
<proteinExistence type="predicted"/>
<dbReference type="PANTHER" id="PTHR42714:SF2">
    <property type="entry name" value="TRNA MODIFICATION GTPASE GTPBP3, MITOCHONDRIAL"/>
    <property type="match status" value="1"/>
</dbReference>
<dbReference type="CDD" id="cd04164">
    <property type="entry name" value="trmE"/>
    <property type="match status" value="1"/>
</dbReference>
<dbReference type="Gene3D" id="3.40.50.300">
    <property type="entry name" value="P-loop containing nucleotide triphosphate hydrolases"/>
    <property type="match status" value="1"/>
</dbReference>
<dbReference type="Proteomes" id="UP001430306">
    <property type="component" value="Unassembled WGS sequence"/>
</dbReference>
<feature type="domain" description="G" evidence="1">
    <location>
        <begin position="203"/>
        <end position="323"/>
    </location>
</feature>
<dbReference type="PANTHER" id="PTHR42714">
    <property type="entry name" value="TRNA MODIFICATION GTPASE GTPBP3"/>
    <property type="match status" value="1"/>
</dbReference>
<dbReference type="InterPro" id="IPR027417">
    <property type="entry name" value="P-loop_NTPase"/>
</dbReference>
<dbReference type="InterPro" id="IPR005225">
    <property type="entry name" value="Small_GTP-bd"/>
</dbReference>
<dbReference type="InterPro" id="IPR031168">
    <property type="entry name" value="G_TrmE"/>
</dbReference>
<name>A0ABS8ND44_9BACT</name>
<evidence type="ECO:0000313" key="2">
    <source>
        <dbReference type="EMBL" id="MCC9641477.1"/>
    </source>
</evidence>
<dbReference type="InterPro" id="IPR027266">
    <property type="entry name" value="TrmE/GcvT-like"/>
</dbReference>
<reference evidence="2" key="1">
    <citation type="submission" date="2021-11" db="EMBL/GenBank/DDBJ databases">
        <title>Genome sequence.</title>
        <authorList>
            <person name="Sun Q."/>
        </authorList>
    </citation>
    <scope>NUCLEOTIDE SEQUENCE</scope>
    <source>
        <strain evidence="2">JC740</strain>
    </source>
</reference>
<dbReference type="InterPro" id="IPR006073">
    <property type="entry name" value="GTP-bd"/>
</dbReference>
<organism evidence="2 3">
    <name type="scientific">Rhodopirellula halodulae</name>
    <dbReference type="NCBI Taxonomy" id="2894198"/>
    <lineage>
        <taxon>Bacteria</taxon>
        <taxon>Pseudomonadati</taxon>
        <taxon>Planctomycetota</taxon>
        <taxon>Planctomycetia</taxon>
        <taxon>Pirellulales</taxon>
        <taxon>Pirellulaceae</taxon>
        <taxon>Rhodopirellula</taxon>
    </lineage>
</organism>
<protein>
    <submittedName>
        <fullName evidence="2">50S ribosome-binding GTPase</fullName>
    </submittedName>
</protein>
<dbReference type="RefSeq" id="WP_230271631.1">
    <property type="nucleotide sequence ID" value="NZ_JAJKFW010000006.1"/>
</dbReference>
<evidence type="ECO:0000259" key="1">
    <source>
        <dbReference type="Pfam" id="PF01926"/>
    </source>
</evidence>
<dbReference type="Gene3D" id="1.20.120.430">
    <property type="entry name" value="tRNA modification GTPase MnmE domain 2"/>
    <property type="match status" value="1"/>
</dbReference>
<dbReference type="Gene3D" id="3.30.1360.120">
    <property type="entry name" value="Probable tRNA modification gtpase trme, domain 1"/>
    <property type="match status" value="1"/>
</dbReference>
<dbReference type="EMBL" id="JAJKFW010000006">
    <property type="protein sequence ID" value="MCC9641477.1"/>
    <property type="molecule type" value="Genomic_DNA"/>
</dbReference>
<sequence>MSTDQQTIATRMTGSGRSAVAVIGLRGKNAASCVQDCFIPAFRSNVTSQPGDVRYGVWRGSKSSPGESIVLTPISDDCFEIHGHGGDAAVHAILRSLTDRGVQEVTPAKWHNDRSVIQTEADSILQHCVTNHQASIVLQQRRSGLESWSRKWIDEITNSDLNQEDAQPNPIANLQGLAIELKQEAAAIFERGAQGILLTQPRQIVLAGPPNVGKSSLMNQIVGYRRSITHDAAGTTRDVLQCDTVIAGVPVRLSDTAGIRQTDHLSDAAASIEREGIRRAALAVQSADILLIVCEPSNQQQLDEFQQSLSVSENTNVLRVLNKADLDGNAETTSNVDVRTIATSEEQGSGITELMNRMGTILKASLPPSDQPVPMTERQLHWINQLTRLPLDSPSQSISLAKRLLQGLLMEEAA</sequence>
<dbReference type="Pfam" id="PF01926">
    <property type="entry name" value="MMR_HSR1"/>
    <property type="match status" value="1"/>
</dbReference>
<keyword evidence="3" id="KW-1185">Reference proteome</keyword>
<dbReference type="SUPFAM" id="SSF103025">
    <property type="entry name" value="Folate-binding domain"/>
    <property type="match status" value="1"/>
</dbReference>